<dbReference type="Proteomes" id="UP001165396">
    <property type="component" value="Unassembled WGS sequence"/>
</dbReference>
<feature type="transmembrane region" description="Helical" evidence="1">
    <location>
        <begin position="6"/>
        <end position="24"/>
    </location>
</feature>
<gene>
    <name evidence="2" type="ORF">NTA49_00495</name>
</gene>
<keyword evidence="1" id="KW-0812">Transmembrane</keyword>
<accession>A0ABT1YVV6</accession>
<keyword evidence="1" id="KW-1133">Transmembrane helix</keyword>
<keyword evidence="1" id="KW-0472">Membrane</keyword>
<protein>
    <submittedName>
        <fullName evidence="2">Uncharacterized protein</fullName>
    </submittedName>
</protein>
<evidence type="ECO:0000256" key="1">
    <source>
        <dbReference type="SAM" id="Phobius"/>
    </source>
</evidence>
<keyword evidence="3" id="KW-1185">Reference proteome</keyword>
<sequence>MTTLGAVILTVQGAVFALWAYLAFRALIQARSIAVANSGAMWPGPFVALAALRQWAQDRPRDRNILLLVTFLLFLAIGLFSTFAPI</sequence>
<proteinExistence type="predicted"/>
<name>A0ABT1YVV6_9RHOB</name>
<evidence type="ECO:0000313" key="2">
    <source>
        <dbReference type="EMBL" id="MCR8825007.1"/>
    </source>
</evidence>
<organism evidence="2 3">
    <name type="scientific">Pseudosulfitobacter koreensis</name>
    <dbReference type="NCBI Taxonomy" id="2968472"/>
    <lineage>
        <taxon>Bacteria</taxon>
        <taxon>Pseudomonadati</taxon>
        <taxon>Pseudomonadota</taxon>
        <taxon>Alphaproteobacteria</taxon>
        <taxon>Rhodobacterales</taxon>
        <taxon>Roseobacteraceae</taxon>
        <taxon>Pseudosulfitobacter</taxon>
    </lineage>
</organism>
<comment type="caution">
    <text evidence="2">The sequence shown here is derived from an EMBL/GenBank/DDBJ whole genome shotgun (WGS) entry which is preliminary data.</text>
</comment>
<reference evidence="2" key="1">
    <citation type="submission" date="2022-07" db="EMBL/GenBank/DDBJ databases">
        <title>Pseudosulfitobacter sp. strain AP-MA-4, whole genome sequence.</title>
        <authorList>
            <person name="Jiang Y."/>
        </authorList>
    </citation>
    <scope>NUCLEOTIDE SEQUENCE</scope>
    <source>
        <strain evidence="2">AP-MA-4</strain>
    </source>
</reference>
<dbReference type="RefSeq" id="WP_258292687.1">
    <property type="nucleotide sequence ID" value="NZ_JANKJG010000001.1"/>
</dbReference>
<dbReference type="EMBL" id="JANKJG010000001">
    <property type="protein sequence ID" value="MCR8825007.1"/>
    <property type="molecule type" value="Genomic_DNA"/>
</dbReference>
<evidence type="ECO:0000313" key="3">
    <source>
        <dbReference type="Proteomes" id="UP001165396"/>
    </source>
</evidence>
<feature type="transmembrane region" description="Helical" evidence="1">
    <location>
        <begin position="65"/>
        <end position="84"/>
    </location>
</feature>